<keyword evidence="4" id="KW-0862">Zinc</keyword>
<dbReference type="PANTHER" id="PTHR37326">
    <property type="entry name" value="BLL3975 PROTEIN"/>
    <property type="match status" value="1"/>
</dbReference>
<dbReference type="Proteomes" id="UP000476332">
    <property type="component" value="Unassembled WGS sequence"/>
</dbReference>
<dbReference type="Gene3D" id="3.40.630.10">
    <property type="entry name" value="Zn peptidases"/>
    <property type="match status" value="1"/>
</dbReference>
<keyword evidence="3" id="KW-0378">Hydrolase</keyword>
<name>A0A6L9MG03_9HYPH</name>
<evidence type="ECO:0000313" key="6">
    <source>
        <dbReference type="EMBL" id="NDV86586.1"/>
    </source>
</evidence>
<dbReference type="GO" id="GO:0016788">
    <property type="term" value="F:hydrolase activity, acting on ester bonds"/>
    <property type="evidence" value="ECO:0007669"/>
    <property type="project" value="InterPro"/>
</dbReference>
<dbReference type="Pfam" id="PF24827">
    <property type="entry name" value="AstE_AspA_cat"/>
    <property type="match status" value="1"/>
</dbReference>
<dbReference type="PIRSF" id="PIRSF039012">
    <property type="entry name" value="ASP"/>
    <property type="match status" value="1"/>
</dbReference>
<proteinExistence type="predicted"/>
<dbReference type="InterPro" id="IPR053138">
    <property type="entry name" value="N-alpha-Ac-DABA_deacetylase"/>
</dbReference>
<accession>A0A6L9MG03</accession>
<dbReference type="EMBL" id="JAAAMJ010000003">
    <property type="protein sequence ID" value="NDV86586.1"/>
    <property type="molecule type" value="Genomic_DNA"/>
</dbReference>
<reference evidence="6 7" key="1">
    <citation type="submission" date="2020-01" db="EMBL/GenBank/DDBJ databases">
        <title>Genomes of bacteria type strains.</title>
        <authorList>
            <person name="Chen J."/>
            <person name="Zhu S."/>
            <person name="Chen J."/>
        </authorList>
    </citation>
    <scope>NUCLEOTIDE SEQUENCE [LARGE SCALE GENOMIC DNA]</scope>
    <source>
        <strain evidence="6 7">KCTC 52919</strain>
    </source>
</reference>
<organism evidence="6 7">
    <name type="scientific">Aurantimonas aggregata</name>
    <dbReference type="NCBI Taxonomy" id="2047720"/>
    <lineage>
        <taxon>Bacteria</taxon>
        <taxon>Pseudomonadati</taxon>
        <taxon>Pseudomonadota</taxon>
        <taxon>Alphaproteobacteria</taxon>
        <taxon>Hyphomicrobiales</taxon>
        <taxon>Aurantimonadaceae</taxon>
        <taxon>Aurantimonas</taxon>
    </lineage>
</organism>
<evidence type="ECO:0000313" key="7">
    <source>
        <dbReference type="Proteomes" id="UP000476332"/>
    </source>
</evidence>
<dbReference type="SUPFAM" id="SSF53187">
    <property type="entry name" value="Zn-dependent exopeptidases"/>
    <property type="match status" value="1"/>
</dbReference>
<dbReference type="CDD" id="cd06252">
    <property type="entry name" value="M14_ASTE_ASPA-like"/>
    <property type="match status" value="1"/>
</dbReference>
<evidence type="ECO:0000256" key="3">
    <source>
        <dbReference type="ARBA" id="ARBA00022801"/>
    </source>
</evidence>
<dbReference type="AlphaFoldDB" id="A0A6L9MG03"/>
<gene>
    <name evidence="6" type="ORF">GTW51_07720</name>
</gene>
<comment type="cofactor">
    <cofactor evidence="1">
        <name>Zn(2+)</name>
        <dbReference type="ChEBI" id="CHEBI:29105"/>
    </cofactor>
</comment>
<sequence length="341" mass="35661">MWMARRSTAFLTVDFAATGKQVGALNIPHSPHDDAWGTTRIPLAVIANGKGPTVILTGGNHGDEYEGPIALGELIRELDPGAIQGRLIILPALNIPAVMAGTRTSPVDGLNLNRTYPGDPAGSLSQQISAFMCDVAYPMADAFVDLHSGGSSLDILPSAIVEPAESAEHHRRNVEAVLAFDAPLTVVVSNLGETRTSTASAVRAGLTTVGTEMAGGGTVGIDALRICRRGVRNVLSHLGVMEPDGAQAPSHGERTILEIPGEKGYVFATGDGAFEPYHPNGTRVSAGQPAGRIHFLDDPARAPAELTYGQDGIVYGRRQPGRVRPGNCCLVVAAPFRGDLA</sequence>
<protein>
    <submittedName>
        <fullName evidence="6">Succinylglutamate desuccinylase</fullName>
    </submittedName>
</protein>
<keyword evidence="2" id="KW-0479">Metal-binding</keyword>
<dbReference type="GO" id="GO:0016811">
    <property type="term" value="F:hydrolase activity, acting on carbon-nitrogen (but not peptide) bonds, in linear amides"/>
    <property type="evidence" value="ECO:0007669"/>
    <property type="project" value="InterPro"/>
</dbReference>
<evidence type="ECO:0000256" key="2">
    <source>
        <dbReference type="ARBA" id="ARBA00022723"/>
    </source>
</evidence>
<dbReference type="InterPro" id="IPR055438">
    <property type="entry name" value="AstE_AspA_cat"/>
</dbReference>
<keyword evidence="7" id="KW-1185">Reference proteome</keyword>
<dbReference type="PANTHER" id="PTHR37326:SF1">
    <property type="entry name" value="BLL3975 PROTEIN"/>
    <property type="match status" value="1"/>
</dbReference>
<evidence type="ECO:0000256" key="4">
    <source>
        <dbReference type="ARBA" id="ARBA00022833"/>
    </source>
</evidence>
<evidence type="ECO:0000256" key="1">
    <source>
        <dbReference type="ARBA" id="ARBA00001947"/>
    </source>
</evidence>
<evidence type="ECO:0000259" key="5">
    <source>
        <dbReference type="Pfam" id="PF24827"/>
    </source>
</evidence>
<dbReference type="GO" id="GO:0046872">
    <property type="term" value="F:metal ion binding"/>
    <property type="evidence" value="ECO:0007669"/>
    <property type="project" value="UniProtKB-KW"/>
</dbReference>
<dbReference type="InterPro" id="IPR043795">
    <property type="entry name" value="N-alpha-Ac-DABA-like"/>
</dbReference>
<feature type="domain" description="Succinylglutamate desuccinylase/Aspartoacylase catalytic" evidence="5">
    <location>
        <begin position="50"/>
        <end position="238"/>
    </location>
</feature>
<comment type="caution">
    <text evidence="6">The sequence shown here is derived from an EMBL/GenBank/DDBJ whole genome shotgun (WGS) entry which is preliminary data.</text>
</comment>